<gene>
    <name evidence="2" type="ORF">EZS28_030656</name>
</gene>
<evidence type="ECO:0000313" key="2">
    <source>
        <dbReference type="EMBL" id="KAA6373815.1"/>
    </source>
</evidence>
<protein>
    <submittedName>
        <fullName evidence="2">Uncharacterized protein</fullName>
    </submittedName>
</protein>
<organism evidence="2 3">
    <name type="scientific">Streblomastix strix</name>
    <dbReference type="NCBI Taxonomy" id="222440"/>
    <lineage>
        <taxon>Eukaryota</taxon>
        <taxon>Metamonada</taxon>
        <taxon>Preaxostyla</taxon>
        <taxon>Oxymonadida</taxon>
        <taxon>Streblomastigidae</taxon>
        <taxon>Streblomastix</taxon>
    </lineage>
</organism>
<feature type="compositionally biased region" description="Low complexity" evidence="1">
    <location>
        <begin position="96"/>
        <end position="115"/>
    </location>
</feature>
<evidence type="ECO:0000313" key="3">
    <source>
        <dbReference type="Proteomes" id="UP000324800"/>
    </source>
</evidence>
<accession>A0A5J4UVP5</accession>
<dbReference type="Proteomes" id="UP000324800">
    <property type="component" value="Unassembled WGS sequence"/>
</dbReference>
<dbReference type="AlphaFoldDB" id="A0A5J4UVP5"/>
<comment type="caution">
    <text evidence="2">The sequence shown here is derived from an EMBL/GenBank/DDBJ whole genome shotgun (WGS) entry which is preliminary data.</text>
</comment>
<name>A0A5J4UVP5_9EUKA</name>
<sequence length="121" mass="13420">MGCCCGGMNKEKSKTEKIDGAKLKKQLDENERETYKRLDLRLHPAKALKGITISSQQPQANQKHTTSGTDEQSRSTNSNQESTVTNQKPNISTGISQQGPQNNNDNQINSDINQQTAPEYQ</sequence>
<evidence type="ECO:0000256" key="1">
    <source>
        <dbReference type="SAM" id="MobiDB-lite"/>
    </source>
</evidence>
<feature type="region of interest" description="Disordered" evidence="1">
    <location>
        <begin position="49"/>
        <end position="121"/>
    </location>
</feature>
<reference evidence="2 3" key="1">
    <citation type="submission" date="2019-03" db="EMBL/GenBank/DDBJ databases">
        <title>Single cell metagenomics reveals metabolic interactions within the superorganism composed of flagellate Streblomastix strix and complex community of Bacteroidetes bacteria on its surface.</title>
        <authorList>
            <person name="Treitli S.C."/>
            <person name="Kolisko M."/>
            <person name="Husnik F."/>
            <person name="Keeling P."/>
            <person name="Hampl V."/>
        </authorList>
    </citation>
    <scope>NUCLEOTIDE SEQUENCE [LARGE SCALE GENOMIC DNA]</scope>
    <source>
        <strain evidence="2">ST1C</strain>
    </source>
</reference>
<dbReference type="EMBL" id="SNRW01012446">
    <property type="protein sequence ID" value="KAA6373815.1"/>
    <property type="molecule type" value="Genomic_DNA"/>
</dbReference>
<proteinExistence type="predicted"/>
<feature type="compositionally biased region" description="Polar residues" evidence="1">
    <location>
        <begin position="52"/>
        <end position="95"/>
    </location>
</feature>